<feature type="compositionally biased region" description="Basic and acidic residues" evidence="1">
    <location>
        <begin position="129"/>
        <end position="143"/>
    </location>
</feature>
<evidence type="ECO:0000313" key="2">
    <source>
        <dbReference type="EMBL" id="DAZ95675.1"/>
    </source>
</evidence>
<feature type="compositionally biased region" description="Low complexity" evidence="1">
    <location>
        <begin position="71"/>
        <end position="101"/>
    </location>
</feature>
<comment type="caution">
    <text evidence="2">The sequence shown here is derived from an EMBL/GenBank/DDBJ whole genome shotgun (WGS) entry which is preliminary data.</text>
</comment>
<name>A0AAV2YKZ8_9STRA</name>
<reference evidence="2" key="1">
    <citation type="submission" date="2022-11" db="EMBL/GenBank/DDBJ databases">
        <authorList>
            <person name="Morgan W.R."/>
            <person name="Tartar A."/>
        </authorList>
    </citation>
    <scope>NUCLEOTIDE SEQUENCE</scope>
    <source>
        <strain evidence="2">ARSEF 373</strain>
    </source>
</reference>
<reference evidence="2" key="2">
    <citation type="journal article" date="2023" name="Microbiol Resour">
        <title>Decontamination and Annotation of the Draft Genome Sequence of the Oomycete Lagenidium giganteum ARSEF 373.</title>
        <authorList>
            <person name="Morgan W.R."/>
            <person name="Tartar A."/>
        </authorList>
    </citation>
    <scope>NUCLEOTIDE SEQUENCE</scope>
    <source>
        <strain evidence="2">ARSEF 373</strain>
    </source>
</reference>
<feature type="region of interest" description="Disordered" evidence="1">
    <location>
        <begin position="70"/>
        <end position="165"/>
    </location>
</feature>
<sequence length="279" mass="30073">MSGRAYARTAAGGQGGKATDIDAWLTHRFRIQAPKCSSKAKELAIRSAIKRRCVEKNWKKMITLRHMRLSPPQEEPMTPAETTEDATTAPATETTGTTVEPMKSEEATDATATDPVAADPATAETAAEDATKGEAENEQKEDAMAEATAPFSASTEGAAEAATPAQRLEELRARLQTLSEAKHSKFTLLKEMLVAEARRKAMSGGTGVGAKRKRVEFQNGQYAVSPRGMMPCTAMPMGPMSMQQPTVMGPMGMQPMPMGMMMAPFKPTLEQSCTQQQDQ</sequence>
<proteinExistence type="predicted"/>
<evidence type="ECO:0000256" key="1">
    <source>
        <dbReference type="SAM" id="MobiDB-lite"/>
    </source>
</evidence>
<organism evidence="2 3">
    <name type="scientific">Lagenidium giganteum</name>
    <dbReference type="NCBI Taxonomy" id="4803"/>
    <lineage>
        <taxon>Eukaryota</taxon>
        <taxon>Sar</taxon>
        <taxon>Stramenopiles</taxon>
        <taxon>Oomycota</taxon>
        <taxon>Peronosporomycetes</taxon>
        <taxon>Pythiales</taxon>
        <taxon>Pythiaceae</taxon>
    </lineage>
</organism>
<gene>
    <name evidence="2" type="ORF">N0F65_002472</name>
</gene>
<keyword evidence="3" id="KW-1185">Reference proteome</keyword>
<evidence type="ECO:0000313" key="3">
    <source>
        <dbReference type="Proteomes" id="UP001146120"/>
    </source>
</evidence>
<feature type="compositionally biased region" description="Low complexity" evidence="1">
    <location>
        <begin position="109"/>
        <end position="125"/>
    </location>
</feature>
<dbReference type="EMBL" id="DAKRPA010000195">
    <property type="protein sequence ID" value="DAZ95675.1"/>
    <property type="molecule type" value="Genomic_DNA"/>
</dbReference>
<dbReference type="Proteomes" id="UP001146120">
    <property type="component" value="Unassembled WGS sequence"/>
</dbReference>
<feature type="compositionally biased region" description="Low complexity" evidence="1">
    <location>
        <begin position="152"/>
        <end position="165"/>
    </location>
</feature>
<accession>A0AAV2YKZ8</accession>
<dbReference type="AlphaFoldDB" id="A0AAV2YKZ8"/>
<protein>
    <submittedName>
        <fullName evidence="2">Uncharacterized protein</fullName>
    </submittedName>
</protein>